<keyword evidence="6" id="KW-1185">Reference proteome</keyword>
<dbReference type="SUPFAM" id="SSF46548">
    <property type="entry name" value="alpha-helical ferredoxin"/>
    <property type="match status" value="1"/>
</dbReference>
<dbReference type="GO" id="GO:0009055">
    <property type="term" value="F:electron transfer activity"/>
    <property type="evidence" value="ECO:0007669"/>
    <property type="project" value="InterPro"/>
</dbReference>
<name>A0A1W1H4Z8_9BACT</name>
<sequence length="356" mass="38792">MPVSGTITNISPVTGNTGEAVTCLTLETNTNQEGDNEFAGYADTPDIASAAEYLQGIPGNPPLKLLADPGCRVTKIIINAVDADLVSTTQQFVMTRFRDNIGKGVDLLKRLTGIQDIMIALPESMSKLGAFGGMNLIKISCDYTDSLPEIIIQKHLGIFKAPRKSFEDTGICFLSAEAVFALVDSYDRKEPVYEKFIGVTDKNGNTTRVKATIGTPIHRILTQLGIEAVEKDRVIIGGPLRGISAYTLYHPVLPDMDTIIIQASSEIPVISDYPCINCGNCIRICPANVPVNLLVRYLEANLYQDAADSCDMLSCIECGLCSYVCRANIPIFQYIRLGKRELIKLESEIETEAENA</sequence>
<feature type="domain" description="4Fe-4S ferredoxin-type" evidence="4">
    <location>
        <begin position="306"/>
        <end position="335"/>
    </location>
</feature>
<dbReference type="PANTHER" id="PTHR43034:SF2">
    <property type="entry name" value="ION-TRANSLOCATING OXIDOREDUCTASE COMPLEX SUBUNIT C"/>
    <property type="match status" value="1"/>
</dbReference>
<dbReference type="GO" id="GO:0046872">
    <property type="term" value="F:metal ion binding"/>
    <property type="evidence" value="ECO:0007669"/>
    <property type="project" value="UniProtKB-KW"/>
</dbReference>
<evidence type="ECO:0000256" key="3">
    <source>
        <dbReference type="ARBA" id="ARBA00023014"/>
    </source>
</evidence>
<keyword evidence="1" id="KW-0479">Metal-binding</keyword>
<gene>
    <name evidence="5" type="primary">rnfC</name>
    <name evidence="5" type="ORF">MTBBW1_1030013</name>
</gene>
<dbReference type="GO" id="GO:0016020">
    <property type="term" value="C:membrane"/>
    <property type="evidence" value="ECO:0007669"/>
    <property type="project" value="InterPro"/>
</dbReference>
<dbReference type="PROSITE" id="PS51379">
    <property type="entry name" value="4FE4S_FER_2"/>
    <property type="match status" value="2"/>
</dbReference>
<keyword evidence="3" id="KW-0411">Iron-sulfur</keyword>
<evidence type="ECO:0000256" key="2">
    <source>
        <dbReference type="ARBA" id="ARBA00023004"/>
    </source>
</evidence>
<dbReference type="Proteomes" id="UP000191931">
    <property type="component" value="Unassembled WGS sequence"/>
</dbReference>
<dbReference type="EMBL" id="FWEV01000006">
    <property type="protein sequence ID" value="SLM27524.1"/>
    <property type="molecule type" value="Genomic_DNA"/>
</dbReference>
<dbReference type="InterPro" id="IPR010208">
    <property type="entry name" value="Ion_transpt_RnfC/RsxC"/>
</dbReference>
<evidence type="ECO:0000259" key="4">
    <source>
        <dbReference type="PROSITE" id="PS51379"/>
    </source>
</evidence>
<dbReference type="PANTHER" id="PTHR43034">
    <property type="entry name" value="ION-TRANSLOCATING OXIDOREDUCTASE COMPLEX SUBUNIT C"/>
    <property type="match status" value="1"/>
</dbReference>
<evidence type="ECO:0000313" key="5">
    <source>
        <dbReference type="EMBL" id="SLM27524.1"/>
    </source>
</evidence>
<dbReference type="Gene3D" id="3.30.70.20">
    <property type="match status" value="1"/>
</dbReference>
<dbReference type="InterPro" id="IPR017896">
    <property type="entry name" value="4Fe4S_Fe-S-bd"/>
</dbReference>
<dbReference type="AlphaFoldDB" id="A0A1W1H4Z8"/>
<keyword evidence="2" id="KW-0408">Iron</keyword>
<dbReference type="Pfam" id="PF13237">
    <property type="entry name" value="Fer4_10"/>
    <property type="match status" value="1"/>
</dbReference>
<accession>A0A1W1H4Z8</accession>
<evidence type="ECO:0000313" key="6">
    <source>
        <dbReference type="Proteomes" id="UP000191931"/>
    </source>
</evidence>
<dbReference type="PROSITE" id="PS00198">
    <property type="entry name" value="4FE4S_FER_1"/>
    <property type="match status" value="1"/>
</dbReference>
<dbReference type="InterPro" id="IPR017900">
    <property type="entry name" value="4Fe4S_Fe_S_CS"/>
</dbReference>
<evidence type="ECO:0000256" key="1">
    <source>
        <dbReference type="ARBA" id="ARBA00022723"/>
    </source>
</evidence>
<organism evidence="5 6">
    <name type="scientific">Desulfamplus magnetovallimortis</name>
    <dbReference type="NCBI Taxonomy" id="1246637"/>
    <lineage>
        <taxon>Bacteria</taxon>
        <taxon>Pseudomonadati</taxon>
        <taxon>Thermodesulfobacteriota</taxon>
        <taxon>Desulfobacteria</taxon>
        <taxon>Desulfobacterales</taxon>
        <taxon>Desulfobacteraceae</taxon>
        <taxon>Desulfamplus</taxon>
    </lineage>
</organism>
<protein>
    <submittedName>
        <fullName evidence="5">RnfC2</fullName>
    </submittedName>
</protein>
<reference evidence="5 6" key="1">
    <citation type="submission" date="2017-03" db="EMBL/GenBank/DDBJ databases">
        <authorList>
            <person name="Afonso C.L."/>
            <person name="Miller P.J."/>
            <person name="Scott M.A."/>
            <person name="Spackman E."/>
            <person name="Goraichik I."/>
            <person name="Dimitrov K.M."/>
            <person name="Suarez D.L."/>
            <person name="Swayne D.E."/>
        </authorList>
    </citation>
    <scope>NUCLEOTIDE SEQUENCE [LARGE SCALE GENOMIC DNA]</scope>
    <source>
        <strain evidence="5">PRJEB14757</strain>
    </source>
</reference>
<dbReference type="STRING" id="1246637.MTBBW1_1030013"/>
<proteinExistence type="predicted"/>
<dbReference type="GO" id="GO:0051539">
    <property type="term" value="F:4 iron, 4 sulfur cluster binding"/>
    <property type="evidence" value="ECO:0007669"/>
    <property type="project" value="InterPro"/>
</dbReference>
<feature type="domain" description="4Fe-4S ferredoxin-type" evidence="4">
    <location>
        <begin position="266"/>
        <end position="296"/>
    </location>
</feature>